<gene>
    <name evidence="1" type="ORF">PIIN_01944</name>
</gene>
<comment type="caution">
    <text evidence="1">The sequence shown here is derived from an EMBL/GenBank/DDBJ whole genome shotgun (WGS) entry which is preliminary data.</text>
</comment>
<dbReference type="Proteomes" id="UP000007148">
    <property type="component" value="Unassembled WGS sequence"/>
</dbReference>
<dbReference type="InParanoid" id="G4T9S7"/>
<organism evidence="1 2">
    <name type="scientific">Serendipita indica (strain DSM 11827)</name>
    <name type="common">Root endophyte fungus</name>
    <name type="synonym">Piriformospora indica</name>
    <dbReference type="NCBI Taxonomy" id="1109443"/>
    <lineage>
        <taxon>Eukaryota</taxon>
        <taxon>Fungi</taxon>
        <taxon>Dikarya</taxon>
        <taxon>Basidiomycota</taxon>
        <taxon>Agaricomycotina</taxon>
        <taxon>Agaricomycetes</taxon>
        <taxon>Sebacinales</taxon>
        <taxon>Serendipitaceae</taxon>
        <taxon>Serendipita</taxon>
    </lineage>
</organism>
<dbReference type="EMBL" id="CAFZ01000025">
    <property type="protein sequence ID" value="CCA68077.1"/>
    <property type="molecule type" value="Genomic_DNA"/>
</dbReference>
<evidence type="ECO:0000313" key="1">
    <source>
        <dbReference type="EMBL" id="CCA68077.1"/>
    </source>
</evidence>
<proteinExistence type="predicted"/>
<evidence type="ECO:0008006" key="3">
    <source>
        <dbReference type="Google" id="ProtNLM"/>
    </source>
</evidence>
<protein>
    <recommendedName>
        <fullName evidence="3">F-box domain-containing protein</fullName>
    </recommendedName>
</protein>
<sequence length="411" mass="47387">MALIRSSDRASAEIWHQILQEAIHVPIFLDPDPVPLLGPQPLAEYSNERPYWESQRTLNALRRVCSSWNTYLAPMAHRYVALRDIVHGHVALEALRLAYRVEISPCPCNVCRKWRLFYYDFASFLEAESFSSWRIQILRVQVLTLYSAMYEIARTLFSAELASLRCIISDDLQLNPPIAPERIRGLSFYMGPISQSVAEYTRISTLNIALGEQWLSPPQHIPTLRHLAIASGEHPHHKNILKWLETIGRQLITFCWTCNLPPSEPMSNALIWDLLPSVTYLQLPNHTDLGAPPSKHPIEHLRIHLTILPLLWGMNCTWCDSKHACRAKFPSFLYHSDGSQAFSYSYTPTWNAVMDPNRRGYLQCYMGHFLSISPHIKFVDDTLVSLEEHVPNPTWYHYPYHHILSFPLPVT</sequence>
<accession>G4T9S7</accession>
<name>G4T9S7_SERID</name>
<reference evidence="1 2" key="1">
    <citation type="journal article" date="2011" name="PLoS Pathog.">
        <title>Endophytic Life Strategies Decoded by Genome and Transcriptome Analyses of the Mutualistic Root Symbiont Piriformospora indica.</title>
        <authorList>
            <person name="Zuccaro A."/>
            <person name="Lahrmann U."/>
            <person name="Guldener U."/>
            <person name="Langen G."/>
            <person name="Pfiffi S."/>
            <person name="Biedenkopf D."/>
            <person name="Wong P."/>
            <person name="Samans B."/>
            <person name="Grimm C."/>
            <person name="Basiewicz M."/>
            <person name="Murat C."/>
            <person name="Martin F."/>
            <person name="Kogel K.H."/>
        </authorList>
    </citation>
    <scope>NUCLEOTIDE SEQUENCE [LARGE SCALE GENOMIC DNA]</scope>
    <source>
        <strain evidence="1 2">DSM 11827</strain>
    </source>
</reference>
<dbReference type="HOGENOM" id="CLU_055669_0_0_1"/>
<evidence type="ECO:0000313" key="2">
    <source>
        <dbReference type="Proteomes" id="UP000007148"/>
    </source>
</evidence>
<dbReference type="OrthoDB" id="3135357at2759"/>
<dbReference type="AlphaFoldDB" id="G4T9S7"/>
<keyword evidence="2" id="KW-1185">Reference proteome</keyword>